<dbReference type="VEuPathDB" id="TrichDB:TVAG_108790"/>
<dbReference type="eggNOG" id="KOG1474">
    <property type="taxonomic scope" value="Eukaryota"/>
</dbReference>
<dbReference type="Gene3D" id="1.20.920.10">
    <property type="entry name" value="Bromodomain-like"/>
    <property type="match status" value="1"/>
</dbReference>
<keyword evidence="1 2" id="KW-0103">Bromodomain</keyword>
<evidence type="ECO:0000259" key="3">
    <source>
        <dbReference type="PROSITE" id="PS50014"/>
    </source>
</evidence>
<dbReference type="KEGG" id="tva:4759550"/>
<dbReference type="AlphaFoldDB" id="A2F020"/>
<evidence type="ECO:0000313" key="4">
    <source>
        <dbReference type="EMBL" id="EAY01722.1"/>
    </source>
</evidence>
<reference evidence="4" key="2">
    <citation type="journal article" date="2007" name="Science">
        <title>Draft genome sequence of the sexually transmitted pathogen Trichomonas vaginalis.</title>
        <authorList>
            <person name="Carlton J.M."/>
            <person name="Hirt R.P."/>
            <person name="Silva J.C."/>
            <person name="Delcher A.L."/>
            <person name="Schatz M."/>
            <person name="Zhao Q."/>
            <person name="Wortman J.R."/>
            <person name="Bidwell S.L."/>
            <person name="Alsmark U.C.M."/>
            <person name="Besteiro S."/>
            <person name="Sicheritz-Ponten T."/>
            <person name="Noel C.J."/>
            <person name="Dacks J.B."/>
            <person name="Foster P.G."/>
            <person name="Simillion C."/>
            <person name="Van de Peer Y."/>
            <person name="Miranda-Saavedra D."/>
            <person name="Barton G.J."/>
            <person name="Westrop G.D."/>
            <person name="Mueller S."/>
            <person name="Dessi D."/>
            <person name="Fiori P.L."/>
            <person name="Ren Q."/>
            <person name="Paulsen I."/>
            <person name="Zhang H."/>
            <person name="Bastida-Corcuera F.D."/>
            <person name="Simoes-Barbosa A."/>
            <person name="Brown M.T."/>
            <person name="Hayes R.D."/>
            <person name="Mukherjee M."/>
            <person name="Okumura C.Y."/>
            <person name="Schneider R."/>
            <person name="Smith A.J."/>
            <person name="Vanacova S."/>
            <person name="Villalvazo M."/>
            <person name="Haas B.J."/>
            <person name="Pertea M."/>
            <person name="Feldblyum T.V."/>
            <person name="Utterback T.R."/>
            <person name="Shu C.L."/>
            <person name="Osoegawa K."/>
            <person name="de Jong P.J."/>
            <person name="Hrdy I."/>
            <person name="Horvathova L."/>
            <person name="Zubacova Z."/>
            <person name="Dolezal P."/>
            <person name="Malik S.B."/>
            <person name="Logsdon J.M. Jr."/>
            <person name="Henze K."/>
            <person name="Gupta A."/>
            <person name="Wang C.C."/>
            <person name="Dunne R.L."/>
            <person name="Upcroft J.A."/>
            <person name="Upcroft P."/>
            <person name="White O."/>
            <person name="Salzberg S.L."/>
            <person name="Tang P."/>
            <person name="Chiu C.-H."/>
            <person name="Lee Y.-S."/>
            <person name="Embley T.M."/>
            <person name="Coombs G.H."/>
            <person name="Mottram J.C."/>
            <person name="Tachezy J."/>
            <person name="Fraser-Liggett C.M."/>
            <person name="Johnson P.J."/>
        </authorList>
    </citation>
    <scope>NUCLEOTIDE SEQUENCE [LARGE SCALE GENOMIC DNA]</scope>
    <source>
        <strain evidence="4">G3</strain>
    </source>
</reference>
<dbReference type="InterPro" id="IPR036427">
    <property type="entry name" value="Bromodomain-like_sf"/>
</dbReference>
<name>A2F020_TRIV3</name>
<dbReference type="PRINTS" id="PR00503">
    <property type="entry name" value="BROMODOMAIN"/>
</dbReference>
<dbReference type="VEuPathDB" id="TrichDB:TVAGG3_0373730"/>
<reference evidence="4" key="1">
    <citation type="submission" date="2006-10" db="EMBL/GenBank/DDBJ databases">
        <authorList>
            <person name="Amadeo P."/>
            <person name="Zhao Q."/>
            <person name="Wortman J."/>
            <person name="Fraser-Liggett C."/>
            <person name="Carlton J."/>
        </authorList>
    </citation>
    <scope>NUCLEOTIDE SEQUENCE</scope>
    <source>
        <strain evidence="4">G3</strain>
    </source>
</reference>
<dbReference type="OrthoDB" id="784962at2759"/>
<dbReference type="RefSeq" id="XP_001314280.1">
    <property type="nucleotide sequence ID" value="XM_001314262.1"/>
</dbReference>
<dbReference type="PROSITE" id="PS50014">
    <property type="entry name" value="BROMODOMAIN_2"/>
    <property type="match status" value="1"/>
</dbReference>
<dbReference type="InterPro" id="IPR001487">
    <property type="entry name" value="Bromodomain"/>
</dbReference>
<dbReference type="InParanoid" id="A2F020"/>
<dbReference type="EMBL" id="DS113558">
    <property type="protein sequence ID" value="EAY01722.1"/>
    <property type="molecule type" value="Genomic_DNA"/>
</dbReference>
<dbReference type="SUPFAM" id="SSF47370">
    <property type="entry name" value="Bromodomain"/>
    <property type="match status" value="1"/>
</dbReference>
<sequence length="147" mass="17365">MNDYNKYWCHKILNELLKMPVSKPFRAPVDPVHDDAPDYLKKIKHPMDFSKIKQNLVLNSYKTPQEFISDVHLISKNTRTYNGKDSYFAACGDIIDEYVDEQFKDKSNSYDEEWNKNLERAISELREHIESAPKYKQLLKFSATINQ</sequence>
<dbReference type="CDD" id="cd04369">
    <property type="entry name" value="Bromodomain"/>
    <property type="match status" value="1"/>
</dbReference>
<evidence type="ECO:0000256" key="1">
    <source>
        <dbReference type="ARBA" id="ARBA00023117"/>
    </source>
</evidence>
<gene>
    <name evidence="4" type="ORF">TVAG_108790</name>
</gene>
<evidence type="ECO:0000256" key="2">
    <source>
        <dbReference type="PROSITE-ProRule" id="PRU00035"/>
    </source>
</evidence>
<feature type="domain" description="Bromo" evidence="3">
    <location>
        <begin position="17"/>
        <end position="89"/>
    </location>
</feature>
<keyword evidence="5" id="KW-1185">Reference proteome</keyword>
<organism evidence="4 5">
    <name type="scientific">Trichomonas vaginalis (strain ATCC PRA-98 / G3)</name>
    <dbReference type="NCBI Taxonomy" id="412133"/>
    <lineage>
        <taxon>Eukaryota</taxon>
        <taxon>Metamonada</taxon>
        <taxon>Parabasalia</taxon>
        <taxon>Trichomonadida</taxon>
        <taxon>Trichomonadidae</taxon>
        <taxon>Trichomonas</taxon>
    </lineage>
</organism>
<dbReference type="Proteomes" id="UP000001542">
    <property type="component" value="Unassembled WGS sequence"/>
</dbReference>
<evidence type="ECO:0000313" key="5">
    <source>
        <dbReference type="Proteomes" id="UP000001542"/>
    </source>
</evidence>
<dbReference type="Pfam" id="PF00439">
    <property type="entry name" value="Bromodomain"/>
    <property type="match status" value="1"/>
</dbReference>
<dbReference type="PANTHER" id="PTHR45926">
    <property type="entry name" value="OSJNBA0053K19.4 PROTEIN"/>
    <property type="match status" value="1"/>
</dbReference>
<proteinExistence type="predicted"/>
<dbReference type="SMART" id="SM00297">
    <property type="entry name" value="BROMO"/>
    <property type="match status" value="1"/>
</dbReference>
<accession>A2F020</accession>
<protein>
    <submittedName>
        <fullName evidence="4">Bromodomain containing protein</fullName>
    </submittedName>
</protein>
<dbReference type="SMR" id="A2F020"/>